<organism evidence="2 3">
    <name type="scientific">Portunus trituberculatus</name>
    <name type="common">Swimming crab</name>
    <name type="synonym">Neptunus trituberculatus</name>
    <dbReference type="NCBI Taxonomy" id="210409"/>
    <lineage>
        <taxon>Eukaryota</taxon>
        <taxon>Metazoa</taxon>
        <taxon>Ecdysozoa</taxon>
        <taxon>Arthropoda</taxon>
        <taxon>Crustacea</taxon>
        <taxon>Multicrustacea</taxon>
        <taxon>Malacostraca</taxon>
        <taxon>Eumalacostraca</taxon>
        <taxon>Eucarida</taxon>
        <taxon>Decapoda</taxon>
        <taxon>Pleocyemata</taxon>
        <taxon>Brachyura</taxon>
        <taxon>Eubrachyura</taxon>
        <taxon>Portunoidea</taxon>
        <taxon>Portunidae</taxon>
        <taxon>Portuninae</taxon>
        <taxon>Portunus</taxon>
    </lineage>
</organism>
<dbReference type="Proteomes" id="UP000324222">
    <property type="component" value="Unassembled WGS sequence"/>
</dbReference>
<name>A0A5B7DQ96_PORTR</name>
<feature type="compositionally biased region" description="Gly residues" evidence="1">
    <location>
        <begin position="1"/>
        <end position="13"/>
    </location>
</feature>
<dbReference type="EMBL" id="VSRR010001178">
    <property type="protein sequence ID" value="MPC23204.1"/>
    <property type="molecule type" value="Genomic_DNA"/>
</dbReference>
<dbReference type="AlphaFoldDB" id="A0A5B7DQ96"/>
<comment type="caution">
    <text evidence="2">The sequence shown here is derived from an EMBL/GenBank/DDBJ whole genome shotgun (WGS) entry which is preliminary data.</text>
</comment>
<evidence type="ECO:0000313" key="3">
    <source>
        <dbReference type="Proteomes" id="UP000324222"/>
    </source>
</evidence>
<accession>A0A5B7DQ96</accession>
<feature type="region of interest" description="Disordered" evidence="1">
    <location>
        <begin position="1"/>
        <end position="20"/>
    </location>
</feature>
<evidence type="ECO:0000313" key="2">
    <source>
        <dbReference type="EMBL" id="MPC23204.1"/>
    </source>
</evidence>
<feature type="region of interest" description="Disordered" evidence="1">
    <location>
        <begin position="52"/>
        <end position="73"/>
    </location>
</feature>
<protein>
    <submittedName>
        <fullName evidence="2">Uncharacterized protein</fullName>
    </submittedName>
</protein>
<keyword evidence="3" id="KW-1185">Reference proteome</keyword>
<gene>
    <name evidence="2" type="ORF">E2C01_016243</name>
</gene>
<proteinExistence type="predicted"/>
<sequence>MPEGGGEGGGSASGVGDRSRVGRVGGILRCVVSVSGVTWGIALCSDVEREVWKGGKEEDVEKEEEEEEKQHYE</sequence>
<reference evidence="2 3" key="1">
    <citation type="submission" date="2019-05" db="EMBL/GenBank/DDBJ databases">
        <title>Another draft genome of Portunus trituberculatus and its Hox gene families provides insights of decapod evolution.</title>
        <authorList>
            <person name="Jeong J.-H."/>
            <person name="Song I."/>
            <person name="Kim S."/>
            <person name="Choi T."/>
            <person name="Kim D."/>
            <person name="Ryu S."/>
            <person name="Kim W."/>
        </authorList>
    </citation>
    <scope>NUCLEOTIDE SEQUENCE [LARGE SCALE GENOMIC DNA]</scope>
    <source>
        <tissue evidence="2">Muscle</tissue>
    </source>
</reference>
<evidence type="ECO:0000256" key="1">
    <source>
        <dbReference type="SAM" id="MobiDB-lite"/>
    </source>
</evidence>